<gene>
    <name evidence="3" type="ORF">SAMN05216375_10684</name>
    <name evidence="2" type="ORF">TR210_1234</name>
</gene>
<evidence type="ECO:0000313" key="5">
    <source>
        <dbReference type="Proteomes" id="UP000199280"/>
    </source>
</evidence>
<dbReference type="Pfam" id="PF07872">
    <property type="entry name" value="DUF1659"/>
    <property type="match status" value="1"/>
</dbReference>
<dbReference type="STRING" id="640938.TR210_1234"/>
<evidence type="ECO:0000313" key="4">
    <source>
        <dbReference type="Proteomes" id="UP000076878"/>
    </source>
</evidence>
<evidence type="ECO:0000259" key="1">
    <source>
        <dbReference type="Pfam" id="PF07872"/>
    </source>
</evidence>
<name>A0A143YNE8_9LACT</name>
<reference evidence="3 5" key="2">
    <citation type="submission" date="2016-10" db="EMBL/GenBank/DDBJ databases">
        <authorList>
            <person name="Varghese N."/>
            <person name="Submissions S."/>
        </authorList>
    </citation>
    <scope>NUCLEOTIDE SEQUENCE [LARGE SCALE GENOMIC DNA]</scope>
    <source>
        <strain evidence="3 5">DSM 22150</strain>
    </source>
</reference>
<dbReference type="Proteomes" id="UP000199280">
    <property type="component" value="Unassembled WGS sequence"/>
</dbReference>
<keyword evidence="5" id="KW-1185">Reference proteome</keyword>
<organism evidence="2 4">
    <name type="scientific">Trichococcus ilyis</name>
    <dbReference type="NCBI Taxonomy" id="640938"/>
    <lineage>
        <taxon>Bacteria</taxon>
        <taxon>Bacillati</taxon>
        <taxon>Bacillota</taxon>
        <taxon>Bacilli</taxon>
        <taxon>Lactobacillales</taxon>
        <taxon>Carnobacteriaceae</taxon>
        <taxon>Trichococcus</taxon>
    </lineage>
</organism>
<reference evidence="2 4" key="1">
    <citation type="submission" date="2016-02" db="EMBL/GenBank/DDBJ databases">
        <authorList>
            <person name="Wen L."/>
            <person name="He K."/>
            <person name="Yang H."/>
        </authorList>
    </citation>
    <scope>NUCLEOTIDE SEQUENCE [LARGE SCALE GENOMIC DNA]</scope>
    <source>
        <strain evidence="2">Trichococcus_R210</strain>
    </source>
</reference>
<dbReference type="EMBL" id="FJNB01000007">
    <property type="protein sequence ID" value="CZQ94522.1"/>
    <property type="molecule type" value="Genomic_DNA"/>
</dbReference>
<dbReference type="Proteomes" id="UP000076878">
    <property type="component" value="Unassembled WGS sequence"/>
</dbReference>
<dbReference type="AlphaFoldDB" id="A0A143YNE8"/>
<evidence type="ECO:0000313" key="2">
    <source>
        <dbReference type="EMBL" id="CZQ94522.1"/>
    </source>
</evidence>
<protein>
    <recommendedName>
        <fullName evidence="1">DUF1659 domain-containing protein</fullName>
    </recommendedName>
</protein>
<sequence>MVKQYEEGNIELYFNDFANEKEVKQSFANLKPGVTAEQVQAFQSAVSALVDMPAAYAVVVEKNRYSIA</sequence>
<dbReference type="RefSeq" id="WP_068622647.1">
    <property type="nucleotide sequence ID" value="NZ_FJNB01000007.1"/>
</dbReference>
<feature type="domain" description="DUF1659" evidence="1">
    <location>
        <begin position="6"/>
        <end position="63"/>
    </location>
</feature>
<dbReference type="EMBL" id="FNYT01000006">
    <property type="protein sequence ID" value="SEJ02441.1"/>
    <property type="molecule type" value="Genomic_DNA"/>
</dbReference>
<accession>A0A143YNE8</accession>
<evidence type="ECO:0000313" key="3">
    <source>
        <dbReference type="EMBL" id="SEJ02441.1"/>
    </source>
</evidence>
<dbReference type="OrthoDB" id="2157050at2"/>
<dbReference type="InterPro" id="IPR012454">
    <property type="entry name" value="DUF1659"/>
</dbReference>
<proteinExistence type="predicted"/>